<keyword evidence="2" id="KW-1185">Reference proteome</keyword>
<accession>A0ACC2V0D9</accession>
<proteinExistence type="predicted"/>
<name>A0ACC2V0D9_9TREE</name>
<gene>
    <name evidence="1" type="ORF">QFC19_008745</name>
</gene>
<dbReference type="EMBL" id="JASBWR010000136">
    <property type="protein sequence ID" value="KAJ9092311.1"/>
    <property type="molecule type" value="Genomic_DNA"/>
</dbReference>
<protein>
    <submittedName>
        <fullName evidence="1">Uncharacterized protein</fullName>
    </submittedName>
</protein>
<reference evidence="1" key="1">
    <citation type="submission" date="2023-04" db="EMBL/GenBank/DDBJ databases">
        <title>Draft Genome sequencing of Naganishia species isolated from polar environments using Oxford Nanopore Technology.</title>
        <authorList>
            <person name="Leo P."/>
            <person name="Venkateswaran K."/>
        </authorList>
    </citation>
    <scope>NUCLEOTIDE SEQUENCE</scope>
    <source>
        <strain evidence="1">MNA-CCFEE 5261</strain>
    </source>
</reference>
<comment type="caution">
    <text evidence="1">The sequence shown here is derived from an EMBL/GenBank/DDBJ whole genome shotgun (WGS) entry which is preliminary data.</text>
</comment>
<dbReference type="Proteomes" id="UP001241377">
    <property type="component" value="Unassembled WGS sequence"/>
</dbReference>
<sequence>MAEQIKQVFAAKKAEGEPAFVTFVTAGYPKPEDTVPNMLALEAGGADIIELGIPFSDPTADGPTIQAANTIAINNDVTYTDCLEFVRQARSQGLKAPVMLMDPSYGRTGYYNPILSYGEEKAVQDAREAGANGFIVVDLPPEEAVKFRAICASTGYGDPTVLMPLSGYLAEHYLPTRSISYVPLIAPSTSIGRVKFLAGIADSFIYVVSKMGTTGSTREAEMNTGLPEIIARIRAFTPVPLAVGFGVSTRVHFEAVTASGADAVVVGSRIIDVIRDAPQGQGASALEAYCREITLKGQPKPDGPTRKPVPMPVETNGNGNGHVSPALPIPPAEPLSDINPSEQAKVEAGTTLPARFGAFGGQYVAEALVDSLTELEEAHKAALADPEFWKEFEGMYTYMNRPSNLYEAERLTEYAGGAKIWLK</sequence>
<evidence type="ECO:0000313" key="1">
    <source>
        <dbReference type="EMBL" id="KAJ9092311.1"/>
    </source>
</evidence>
<organism evidence="1 2">
    <name type="scientific">Naganishia cerealis</name>
    <dbReference type="NCBI Taxonomy" id="610337"/>
    <lineage>
        <taxon>Eukaryota</taxon>
        <taxon>Fungi</taxon>
        <taxon>Dikarya</taxon>
        <taxon>Basidiomycota</taxon>
        <taxon>Agaricomycotina</taxon>
        <taxon>Tremellomycetes</taxon>
        <taxon>Filobasidiales</taxon>
        <taxon>Filobasidiaceae</taxon>
        <taxon>Naganishia</taxon>
    </lineage>
</organism>
<evidence type="ECO:0000313" key="2">
    <source>
        <dbReference type="Proteomes" id="UP001241377"/>
    </source>
</evidence>